<accession>A0A918XR62</accession>
<dbReference type="EMBL" id="BMZS01000004">
    <property type="protein sequence ID" value="GHD49153.1"/>
    <property type="molecule type" value="Genomic_DNA"/>
</dbReference>
<reference evidence="2" key="2">
    <citation type="submission" date="2020-09" db="EMBL/GenBank/DDBJ databases">
        <authorList>
            <person name="Sun Q."/>
            <person name="Kim S."/>
        </authorList>
    </citation>
    <scope>NUCLEOTIDE SEQUENCE</scope>
    <source>
        <strain evidence="2">KCTC 42651</strain>
    </source>
</reference>
<evidence type="ECO:0000313" key="3">
    <source>
        <dbReference type="Proteomes" id="UP000630353"/>
    </source>
</evidence>
<evidence type="ECO:0000256" key="1">
    <source>
        <dbReference type="SAM" id="MobiDB-lite"/>
    </source>
</evidence>
<name>A0A918XR62_9PROT</name>
<evidence type="ECO:0000313" key="2">
    <source>
        <dbReference type="EMBL" id="GHD49153.1"/>
    </source>
</evidence>
<protein>
    <submittedName>
        <fullName evidence="2">Uncharacterized protein</fullName>
    </submittedName>
</protein>
<proteinExistence type="predicted"/>
<gene>
    <name evidence="2" type="ORF">GCM10017083_21070</name>
</gene>
<dbReference type="AlphaFoldDB" id="A0A918XR62"/>
<dbReference type="Proteomes" id="UP000630353">
    <property type="component" value="Unassembled WGS sequence"/>
</dbReference>
<feature type="compositionally biased region" description="Polar residues" evidence="1">
    <location>
        <begin position="18"/>
        <end position="32"/>
    </location>
</feature>
<feature type="region of interest" description="Disordered" evidence="1">
    <location>
        <begin position="18"/>
        <end position="93"/>
    </location>
</feature>
<keyword evidence="3" id="KW-1185">Reference proteome</keyword>
<sequence length="93" mass="10130">MMIVPGLTKYETVKNAATAITGNDRNPSSITHSPPMGGPVLQAPPRETHQPSEVRNSQAFAEYTIRRRATPDRDRGYPPTRCPNSITARPSGS</sequence>
<organism evidence="2 3">
    <name type="scientific">Thalassobaculum fulvum</name>
    <dbReference type="NCBI Taxonomy" id="1633335"/>
    <lineage>
        <taxon>Bacteria</taxon>
        <taxon>Pseudomonadati</taxon>
        <taxon>Pseudomonadota</taxon>
        <taxon>Alphaproteobacteria</taxon>
        <taxon>Rhodospirillales</taxon>
        <taxon>Thalassobaculaceae</taxon>
        <taxon>Thalassobaculum</taxon>
    </lineage>
</organism>
<reference evidence="2" key="1">
    <citation type="journal article" date="2014" name="Int. J. Syst. Evol. Microbiol.">
        <title>Complete genome sequence of Corynebacterium casei LMG S-19264T (=DSM 44701T), isolated from a smear-ripened cheese.</title>
        <authorList>
            <consortium name="US DOE Joint Genome Institute (JGI-PGF)"/>
            <person name="Walter F."/>
            <person name="Albersmeier A."/>
            <person name="Kalinowski J."/>
            <person name="Ruckert C."/>
        </authorList>
    </citation>
    <scope>NUCLEOTIDE SEQUENCE</scope>
    <source>
        <strain evidence="2">KCTC 42651</strain>
    </source>
</reference>
<feature type="compositionally biased region" description="Polar residues" evidence="1">
    <location>
        <begin position="82"/>
        <end position="93"/>
    </location>
</feature>
<comment type="caution">
    <text evidence="2">The sequence shown here is derived from an EMBL/GenBank/DDBJ whole genome shotgun (WGS) entry which is preliminary data.</text>
</comment>